<dbReference type="GO" id="GO:0042918">
    <property type="term" value="P:alkanesulfonate transmembrane transport"/>
    <property type="evidence" value="ECO:0007669"/>
    <property type="project" value="TreeGrafter"/>
</dbReference>
<evidence type="ECO:0000256" key="4">
    <source>
        <dbReference type="SAM" id="SignalP"/>
    </source>
</evidence>
<name>A0A344PMK9_9RHOB</name>
<evidence type="ECO:0000313" key="7">
    <source>
        <dbReference type="Proteomes" id="UP000252023"/>
    </source>
</evidence>
<protein>
    <submittedName>
        <fullName evidence="6">ABC transporter substrate-binding protein</fullName>
    </submittedName>
</protein>
<dbReference type="InterPro" id="IPR001638">
    <property type="entry name" value="Solute-binding_3/MltF_N"/>
</dbReference>
<evidence type="ECO:0000313" key="6">
    <source>
        <dbReference type="EMBL" id="AXC50614.1"/>
    </source>
</evidence>
<dbReference type="Gene3D" id="3.40.190.10">
    <property type="entry name" value="Periplasmic binding protein-like II"/>
    <property type="match status" value="2"/>
</dbReference>
<comment type="similarity">
    <text evidence="2">Belongs to the bacterial solute-binding protein SsuA/TauA family.</text>
</comment>
<dbReference type="Pfam" id="PF09084">
    <property type="entry name" value="NMT1"/>
    <property type="match status" value="1"/>
</dbReference>
<reference evidence="7" key="1">
    <citation type="submission" date="2018-07" db="EMBL/GenBank/DDBJ databases">
        <title>Genome sequencing of Paracoccus sp. SC2-6.</title>
        <authorList>
            <person name="Heo J."/>
            <person name="Kim S.-J."/>
            <person name="Kwon S.-W."/>
        </authorList>
    </citation>
    <scope>NUCLEOTIDE SEQUENCE [LARGE SCALE GENOMIC DNA]</scope>
    <source>
        <strain evidence="7">SC2-6</strain>
    </source>
</reference>
<dbReference type="PANTHER" id="PTHR30024">
    <property type="entry name" value="ALIPHATIC SULFONATES-BINDING PROTEIN-RELATED"/>
    <property type="match status" value="1"/>
</dbReference>
<dbReference type="KEGG" id="pars:DRW48_13785"/>
<feature type="chain" id="PRO_5016749546" evidence="4">
    <location>
        <begin position="22"/>
        <end position="332"/>
    </location>
</feature>
<feature type="signal peptide" evidence="4">
    <location>
        <begin position="1"/>
        <end position="21"/>
    </location>
</feature>
<dbReference type="InterPro" id="IPR015168">
    <property type="entry name" value="SsuA/THI5"/>
</dbReference>
<evidence type="ECO:0000256" key="3">
    <source>
        <dbReference type="ARBA" id="ARBA00022729"/>
    </source>
</evidence>
<sequence length="332" mass="34210">MTKLWIGAALAAAMLGTPAMAAKVTVAVGGQTCLCYLPAVLTEALGNFDKHGVEVDLVDFKGGSQALKAVVGGSADVVSGYFDHTVTMAAKHQPMTAFVVQDRYPGLVLAVAPKAKDQINTAADLAGKTVGVSAPGSSTDYFLKYMLGKNGLPRDAASVVGVGVGATAVAAMEQGQIDAAVLLDPAVTMVQASYPDMKVLVDTRNQADTNSLFGGDYPGGVLYAPADWVKSNPDTVKAMAAAVVETLQWIKDHSAEEIADKMPAEVVGSDRAAYVKALEASRAIFSETGIMDPKGAEAVLTVFAEGDPSIAAAKIEVSTAYDNSYAEAAATK</sequence>
<dbReference type="PANTHER" id="PTHR30024:SF47">
    <property type="entry name" value="TAURINE-BINDING PERIPLASMIC PROTEIN"/>
    <property type="match status" value="1"/>
</dbReference>
<organism evidence="6 7">
    <name type="scientific">Paracoccus suum</name>
    <dbReference type="NCBI Taxonomy" id="2259340"/>
    <lineage>
        <taxon>Bacteria</taxon>
        <taxon>Pseudomonadati</taxon>
        <taxon>Pseudomonadota</taxon>
        <taxon>Alphaproteobacteria</taxon>
        <taxon>Rhodobacterales</taxon>
        <taxon>Paracoccaceae</taxon>
        <taxon>Paracoccus</taxon>
    </lineage>
</organism>
<evidence type="ECO:0000259" key="5">
    <source>
        <dbReference type="SMART" id="SM00062"/>
    </source>
</evidence>
<evidence type="ECO:0000256" key="1">
    <source>
        <dbReference type="ARBA" id="ARBA00004418"/>
    </source>
</evidence>
<keyword evidence="7" id="KW-1185">Reference proteome</keyword>
<dbReference type="GO" id="GO:0042597">
    <property type="term" value="C:periplasmic space"/>
    <property type="evidence" value="ECO:0007669"/>
    <property type="project" value="UniProtKB-SubCell"/>
</dbReference>
<accession>A0A344PMK9</accession>
<proteinExistence type="inferred from homology"/>
<feature type="domain" description="Solute-binding protein family 3/N-terminal" evidence="5">
    <location>
        <begin position="23"/>
        <end position="253"/>
    </location>
</feature>
<dbReference type="Proteomes" id="UP000252023">
    <property type="component" value="Chromosome"/>
</dbReference>
<comment type="subcellular location">
    <subcellularLocation>
        <location evidence="1">Periplasm</location>
    </subcellularLocation>
</comment>
<dbReference type="RefSeq" id="WP_114076931.1">
    <property type="nucleotide sequence ID" value="NZ_CP030918.1"/>
</dbReference>
<dbReference type="EMBL" id="CP030918">
    <property type="protein sequence ID" value="AXC50614.1"/>
    <property type="molecule type" value="Genomic_DNA"/>
</dbReference>
<dbReference type="SUPFAM" id="SSF53850">
    <property type="entry name" value="Periplasmic binding protein-like II"/>
    <property type="match status" value="1"/>
</dbReference>
<dbReference type="SMART" id="SM00062">
    <property type="entry name" value="PBPb"/>
    <property type="match status" value="1"/>
</dbReference>
<keyword evidence="3 4" id="KW-0732">Signal</keyword>
<dbReference type="OrthoDB" id="9806288at2"/>
<dbReference type="AlphaFoldDB" id="A0A344PMK9"/>
<gene>
    <name evidence="6" type="ORF">DRW48_13785</name>
</gene>
<evidence type="ECO:0000256" key="2">
    <source>
        <dbReference type="ARBA" id="ARBA00010742"/>
    </source>
</evidence>